<feature type="domain" description="DUF3417" evidence="3">
    <location>
        <begin position="50"/>
        <end position="157"/>
    </location>
</feature>
<gene>
    <name evidence="4" type="ORF">MNBD_GAMMA13-1349</name>
</gene>
<dbReference type="AlphaFoldDB" id="A0A3B0YRE0"/>
<dbReference type="InterPro" id="IPR052182">
    <property type="entry name" value="Glycogen/Maltodextrin_Phosph"/>
</dbReference>
<dbReference type="InterPro" id="IPR024517">
    <property type="entry name" value="Glycogen_phosphorylase_DUF3417"/>
</dbReference>
<dbReference type="GO" id="GO:0005975">
    <property type="term" value="P:carbohydrate metabolic process"/>
    <property type="evidence" value="ECO:0007669"/>
    <property type="project" value="InterPro"/>
</dbReference>
<dbReference type="GO" id="GO:0004645">
    <property type="term" value="F:1,4-alpha-oligoglucan phosphorylase activity"/>
    <property type="evidence" value="ECO:0007669"/>
    <property type="project" value="UniProtKB-EC"/>
</dbReference>
<dbReference type="EMBL" id="UOFK01000138">
    <property type="protein sequence ID" value="VAW78057.1"/>
    <property type="molecule type" value="Genomic_DNA"/>
</dbReference>
<accession>A0A3B0YRE0</accession>
<keyword evidence="4" id="KW-0328">Glycosyltransferase</keyword>
<evidence type="ECO:0000256" key="1">
    <source>
        <dbReference type="ARBA" id="ARBA00001275"/>
    </source>
</evidence>
<dbReference type="Gene3D" id="3.40.50.2000">
    <property type="entry name" value="Glycogen Phosphorylase B"/>
    <property type="match status" value="1"/>
</dbReference>
<sequence length="310" mass="35020">METVTGIFNPWIGNNGDARGDIRNEHRNPNGQLPVQATLLSTPALPPRPLPVGLEALTELALDLRWTWSHGADRLWQMLDKEGWERTENPWTLLQNASRQRLQQLATDRDFSRELKRLSEERATYQADPGWYGRARSRLDVGKVAYFSMEFGLGEALPIYAGGLGILAGDYLKTASDLGLPLVGVGLLYQEGYFRQMLDADGRQLAVYPYNEPSTLPVQPVRKASGEWLHVHLNLPGRRLMLRVWQVNVGRVRLYLLDSNDPQNSPRDRGITSKLYDANRELRFLQELVLGIGGWRLLEAIAADISVCHL</sequence>
<reference evidence="4" key="1">
    <citation type="submission" date="2018-06" db="EMBL/GenBank/DDBJ databases">
        <authorList>
            <person name="Zhirakovskaya E."/>
        </authorList>
    </citation>
    <scope>NUCLEOTIDE SEQUENCE</scope>
</reference>
<keyword evidence="2" id="KW-0021">Allosteric enzyme</keyword>
<protein>
    <submittedName>
        <fullName evidence="4">Glycogen phosphorylase</fullName>
        <ecNumber evidence="4">2.4.1.1</ecNumber>
    </submittedName>
</protein>
<comment type="catalytic activity">
    <reaction evidence="1">
        <text>[(1-&gt;4)-alpha-D-glucosyl](n) + phosphate = [(1-&gt;4)-alpha-D-glucosyl](n-1) + alpha-D-glucose 1-phosphate</text>
        <dbReference type="Rhea" id="RHEA:41732"/>
        <dbReference type="Rhea" id="RHEA-COMP:9584"/>
        <dbReference type="Rhea" id="RHEA-COMP:9586"/>
        <dbReference type="ChEBI" id="CHEBI:15444"/>
        <dbReference type="ChEBI" id="CHEBI:43474"/>
        <dbReference type="ChEBI" id="CHEBI:58601"/>
        <dbReference type="EC" id="2.4.1.1"/>
    </reaction>
</comment>
<evidence type="ECO:0000259" key="3">
    <source>
        <dbReference type="Pfam" id="PF11897"/>
    </source>
</evidence>
<dbReference type="Pfam" id="PF11897">
    <property type="entry name" value="DUF3417"/>
    <property type="match status" value="1"/>
</dbReference>
<proteinExistence type="predicted"/>
<name>A0A3B0YRE0_9ZZZZ</name>
<dbReference type="InterPro" id="IPR011834">
    <property type="entry name" value="Agluc_phsphrylas"/>
</dbReference>
<organism evidence="4">
    <name type="scientific">hydrothermal vent metagenome</name>
    <dbReference type="NCBI Taxonomy" id="652676"/>
    <lineage>
        <taxon>unclassified sequences</taxon>
        <taxon>metagenomes</taxon>
        <taxon>ecological metagenomes</taxon>
    </lineage>
</organism>
<dbReference type="EC" id="2.4.1.1" evidence="4"/>
<dbReference type="GO" id="GO:0030170">
    <property type="term" value="F:pyridoxal phosphate binding"/>
    <property type="evidence" value="ECO:0007669"/>
    <property type="project" value="InterPro"/>
</dbReference>
<dbReference type="PANTHER" id="PTHR42655:SF1">
    <property type="entry name" value="GLYCOGEN PHOSPHORYLASE"/>
    <property type="match status" value="1"/>
</dbReference>
<feature type="non-terminal residue" evidence="4">
    <location>
        <position position="310"/>
    </location>
</feature>
<dbReference type="PANTHER" id="PTHR42655">
    <property type="entry name" value="GLYCOGEN PHOSPHORYLASE"/>
    <property type="match status" value="1"/>
</dbReference>
<dbReference type="NCBIfam" id="TIGR02094">
    <property type="entry name" value="more_P_ylases"/>
    <property type="match status" value="1"/>
</dbReference>
<dbReference type="SUPFAM" id="SSF53756">
    <property type="entry name" value="UDP-Glycosyltransferase/glycogen phosphorylase"/>
    <property type="match status" value="1"/>
</dbReference>
<keyword evidence="4" id="KW-0808">Transferase</keyword>
<evidence type="ECO:0000256" key="2">
    <source>
        <dbReference type="ARBA" id="ARBA00022533"/>
    </source>
</evidence>
<evidence type="ECO:0000313" key="4">
    <source>
        <dbReference type="EMBL" id="VAW78057.1"/>
    </source>
</evidence>